<dbReference type="RefSeq" id="WP_066747471.1">
    <property type="nucleotide sequence ID" value="NZ_CALCLR010000083.1"/>
</dbReference>
<name>A0A1B2I7V5_9BACT</name>
<dbReference type="Pfam" id="PF12841">
    <property type="entry name" value="YvrJ"/>
    <property type="match status" value="1"/>
</dbReference>
<evidence type="ECO:0000313" key="2">
    <source>
        <dbReference type="Proteomes" id="UP000093044"/>
    </source>
</evidence>
<reference evidence="1" key="1">
    <citation type="submission" date="2016-08" db="EMBL/GenBank/DDBJ databases">
        <title>Complete genome of Cloacibacillus porcorum.</title>
        <authorList>
            <person name="Looft T."/>
            <person name="Bayles D.O."/>
            <person name="Alt D.P."/>
        </authorList>
    </citation>
    <scope>NUCLEOTIDE SEQUENCE [LARGE SCALE GENOMIC DNA]</scope>
    <source>
        <strain evidence="1">CL-84</strain>
    </source>
</reference>
<dbReference type="AlphaFoldDB" id="A0A1B2I7V5"/>
<evidence type="ECO:0000313" key="1">
    <source>
        <dbReference type="EMBL" id="ANZ46049.1"/>
    </source>
</evidence>
<sequence>MDELMGSIIQNGFSIAVASFLLVRMDKRLEELTKAVISLGAVMEKIARPEN</sequence>
<accession>A0A1B2I7V5</accession>
<dbReference type="STRING" id="1197717.BED41_13655"/>
<dbReference type="OrthoDB" id="2662123at2"/>
<dbReference type="InterPro" id="IPR024419">
    <property type="entry name" value="YvrJ"/>
</dbReference>
<keyword evidence="2" id="KW-1185">Reference proteome</keyword>
<dbReference type="Proteomes" id="UP000093044">
    <property type="component" value="Chromosome"/>
</dbReference>
<gene>
    <name evidence="1" type="ORF">BED41_13655</name>
</gene>
<protein>
    <submittedName>
        <fullName evidence="1">YvrJ family protein</fullName>
    </submittedName>
</protein>
<proteinExistence type="predicted"/>
<dbReference type="KEGG" id="cpor:BED41_13655"/>
<organism evidence="1 2">
    <name type="scientific">Cloacibacillus porcorum</name>
    <dbReference type="NCBI Taxonomy" id="1197717"/>
    <lineage>
        <taxon>Bacteria</taxon>
        <taxon>Thermotogati</taxon>
        <taxon>Synergistota</taxon>
        <taxon>Synergistia</taxon>
        <taxon>Synergistales</taxon>
        <taxon>Synergistaceae</taxon>
        <taxon>Cloacibacillus</taxon>
    </lineage>
</organism>
<dbReference type="EMBL" id="CP016757">
    <property type="protein sequence ID" value="ANZ46049.1"/>
    <property type="molecule type" value="Genomic_DNA"/>
</dbReference>
<dbReference type="GeneID" id="83058892"/>